<dbReference type="SMART" id="SM00369">
    <property type="entry name" value="LRR_TYP"/>
    <property type="match status" value="5"/>
</dbReference>
<keyword evidence="5" id="KW-1185">Reference proteome</keyword>
<feature type="chain" id="PRO_5037312743" evidence="3">
    <location>
        <begin position="23"/>
        <end position="1082"/>
    </location>
</feature>
<evidence type="ECO:0000256" key="1">
    <source>
        <dbReference type="ARBA" id="ARBA00022614"/>
    </source>
</evidence>
<evidence type="ECO:0000256" key="3">
    <source>
        <dbReference type="SAM" id="SignalP"/>
    </source>
</evidence>
<dbReference type="SMART" id="SM00365">
    <property type="entry name" value="LRR_SD22"/>
    <property type="match status" value="3"/>
</dbReference>
<comment type="caution">
    <text evidence="4">The sequence shown here is derived from an EMBL/GenBank/DDBJ whole genome shotgun (WGS) entry which is preliminary data.</text>
</comment>
<dbReference type="InterPro" id="IPR025875">
    <property type="entry name" value="Leu-rich_rpt_4"/>
</dbReference>
<name>A0A937FAY4_9BACT</name>
<dbReference type="InterPro" id="IPR032675">
    <property type="entry name" value="LRR_dom_sf"/>
</dbReference>
<dbReference type="InterPro" id="IPR003591">
    <property type="entry name" value="Leu-rich_rpt_typical-subtyp"/>
</dbReference>
<evidence type="ECO:0000313" key="5">
    <source>
        <dbReference type="Proteomes" id="UP000659388"/>
    </source>
</evidence>
<proteinExistence type="predicted"/>
<keyword evidence="2" id="KW-0677">Repeat</keyword>
<sequence>MIKRIFIALVVLGLGMMQPVKATDASHLLSSEGYIPVDPKDSTVLANFQEALTQIGWPTFYDINSPARSWAAVTWSSIQDGGYATSFSLNGNNSAFKTDSLTDLIIGLKELDHLQSLDIGEIGLRYITPQISVLTQLRSLSFGFNELEELPVEISALKELEELFLNSNQFSDIPDLSALPKLKILNMNRNPLTGDYNIPTIESLEYLGLQLCKLTRLPESISQVPNLIELVLSYNYNLRVFPESISQLSKLEVLRLNEGALEELPSGVDGLTSLRFFDISYNKLKNLPASLSSLNSLEVIRFQSNEIESFPLSIAGLPNLKEINGSRNKMTGGIPSELFTRSDLRVDLSFNMLSGVISTSADKPMPTLFFINNNSFTLKDINPIYQRLKNSNTNFKFNPQNLVGEKEKVIPDAGSELTLSISGYTPLGGADVKWYKTPRLIYNGAPTFVGSVLPLLIDSFNPLQDKGIYYAVITHPSLSGLQLESERIRVVGDNEAPKIQVDNLIVFRNDSVPEFTFSVSDDFTFLEDLIVSISDSPYLEFEVTSEDPVIRKRKIILNDPNWVGVDTVTFTVTDEEGAYTQEDVIIKVADSENSAPIIKEISPIYLKFDGSFDNGSEGPCSMTYVYSSTTFLSPFVADDFDIIDNLYFSLDPSDSAEFANNDNFYIDISQFGSNKQLNVLVFACEDTTLNRTINMVVKDKDGAKSTAPVTLIYDSAGPNMPPVVKTISEQRMVKGAPRFADLDLSDYVKDDYLNVTDLKFELGSVSSFNIEFIERAGSTYLRAQPEFPDSSYTQKVDFYVFESTNQSSYASFSITFAVIETGFIISGLAIDENNIPLSAVEIQGFTEDVFTDADGKYSVEVIPGWSGTLTPMLADYTFSPEQIVFENIQADSTLKDFIGTYVGEYMISGTISFASNEVGVEGVVLDGLINEDVITDQNGYYEFSVPKGWSGTITPMLSGYTFTPSSMTYKEVNENWNFQSYIAEEVTGVDDIDVTPFSFLPNPASKSVSIYFKRESISSGSALFYIYDLEGRELKKFELSPETEFLIWDGSLDCGNRVDSGMYVGELYNGDEVFQLKLLWIY</sequence>
<dbReference type="Proteomes" id="UP000659388">
    <property type="component" value="Unassembled WGS sequence"/>
</dbReference>
<keyword evidence="3" id="KW-0732">Signal</keyword>
<evidence type="ECO:0000256" key="2">
    <source>
        <dbReference type="ARBA" id="ARBA00022737"/>
    </source>
</evidence>
<dbReference type="EMBL" id="JAESIY010000008">
    <property type="protein sequence ID" value="MBL3657499.1"/>
    <property type="molecule type" value="Genomic_DNA"/>
</dbReference>
<protein>
    <submittedName>
        <fullName evidence="4">Leucine-rich repeat domain-containing protein</fullName>
    </submittedName>
</protein>
<accession>A0A937FAY4</accession>
<keyword evidence="1" id="KW-0433">Leucine-rich repeat</keyword>
<dbReference type="AlphaFoldDB" id="A0A937FAY4"/>
<organism evidence="4 5">
    <name type="scientific">Fulvivirga sediminis</name>
    <dbReference type="NCBI Taxonomy" id="2803949"/>
    <lineage>
        <taxon>Bacteria</taxon>
        <taxon>Pseudomonadati</taxon>
        <taxon>Bacteroidota</taxon>
        <taxon>Cytophagia</taxon>
        <taxon>Cytophagales</taxon>
        <taxon>Fulvivirgaceae</taxon>
        <taxon>Fulvivirga</taxon>
    </lineage>
</organism>
<dbReference type="Pfam" id="PF13855">
    <property type="entry name" value="LRR_8"/>
    <property type="match status" value="1"/>
</dbReference>
<dbReference type="SMART" id="SM00364">
    <property type="entry name" value="LRR_BAC"/>
    <property type="match status" value="5"/>
</dbReference>
<dbReference type="PANTHER" id="PTHR48057">
    <property type="entry name" value="LEUCINE-RICH REPEAT SERINE/THREONINE-PROTEIN KINASE 1"/>
    <property type="match status" value="1"/>
</dbReference>
<evidence type="ECO:0000313" key="4">
    <source>
        <dbReference type="EMBL" id="MBL3657499.1"/>
    </source>
</evidence>
<reference evidence="4" key="1">
    <citation type="submission" date="2021-01" db="EMBL/GenBank/DDBJ databases">
        <title>Fulvivirga kasyanovii gen. nov., sp nov., a novel member of the phylum Bacteroidetes isolated from seawater in a mussel farm.</title>
        <authorList>
            <person name="Zhao L.-H."/>
            <person name="Wang Z.-J."/>
        </authorList>
    </citation>
    <scope>NUCLEOTIDE SEQUENCE</scope>
    <source>
        <strain evidence="4">2943</strain>
    </source>
</reference>
<dbReference type="PROSITE" id="PS51450">
    <property type="entry name" value="LRR"/>
    <property type="match status" value="1"/>
</dbReference>
<dbReference type="SUPFAM" id="SSF52058">
    <property type="entry name" value="L domain-like"/>
    <property type="match status" value="1"/>
</dbReference>
<dbReference type="Pfam" id="PF12799">
    <property type="entry name" value="LRR_4"/>
    <property type="match status" value="1"/>
</dbReference>
<dbReference type="InterPro" id="IPR052595">
    <property type="entry name" value="LRRC69/RLP"/>
</dbReference>
<dbReference type="Gene3D" id="3.80.10.10">
    <property type="entry name" value="Ribonuclease Inhibitor"/>
    <property type="match status" value="3"/>
</dbReference>
<dbReference type="PANTHER" id="PTHR48057:SF7">
    <property type="entry name" value="LEUCINE-RICH REPEAT SERINE_THREONINE-PROTEIN KINASE 1"/>
    <property type="match status" value="1"/>
</dbReference>
<dbReference type="RefSeq" id="WP_202245289.1">
    <property type="nucleotide sequence ID" value="NZ_JAESIY010000008.1"/>
</dbReference>
<dbReference type="InterPro" id="IPR001611">
    <property type="entry name" value="Leu-rich_rpt"/>
</dbReference>
<gene>
    <name evidence="4" type="ORF">JL102_15230</name>
</gene>
<feature type="signal peptide" evidence="3">
    <location>
        <begin position="1"/>
        <end position="22"/>
    </location>
</feature>